<feature type="active site" description="Proton acceptor" evidence="1">
    <location>
        <position position="18"/>
    </location>
</feature>
<evidence type="ECO:0000256" key="2">
    <source>
        <dbReference type="PIRSR" id="PIRSR620023-2"/>
    </source>
</evidence>
<feature type="binding site" evidence="2">
    <location>
        <position position="151"/>
    </location>
    <ligand>
        <name>substrate</name>
    </ligand>
</feature>
<evidence type="ECO:0000313" key="4">
    <source>
        <dbReference type="EMBL" id="SFC60897.1"/>
    </source>
</evidence>
<feature type="binding site" evidence="2">
    <location>
        <position position="246"/>
    </location>
    <ligand>
        <name>substrate</name>
    </ligand>
</feature>
<accession>A0A1I1KJC0</accession>
<dbReference type="GO" id="GO:0016758">
    <property type="term" value="F:hexosyltransferase activity"/>
    <property type="evidence" value="ECO:0007669"/>
    <property type="project" value="InterPro"/>
</dbReference>
<dbReference type="Gene3D" id="3.40.50.11190">
    <property type="match status" value="1"/>
</dbReference>
<name>A0A1I1KJC0_9CLOT</name>
<dbReference type="STRING" id="119641.SAMN05421842_10637"/>
<evidence type="ECO:0000313" key="5">
    <source>
        <dbReference type="Proteomes" id="UP000199263"/>
    </source>
</evidence>
<dbReference type="Gene3D" id="3.40.50.2000">
    <property type="entry name" value="Glycogen Phosphorylase B"/>
    <property type="match status" value="1"/>
</dbReference>
<organism evidence="4 5">
    <name type="scientific">Clostridium uliginosum</name>
    <dbReference type="NCBI Taxonomy" id="119641"/>
    <lineage>
        <taxon>Bacteria</taxon>
        <taxon>Bacillati</taxon>
        <taxon>Bacillota</taxon>
        <taxon>Clostridia</taxon>
        <taxon>Eubacteriales</taxon>
        <taxon>Clostridiaceae</taxon>
        <taxon>Clostridium</taxon>
    </lineage>
</organism>
<dbReference type="SUPFAM" id="SSF53756">
    <property type="entry name" value="UDP-Glycosyltransferase/glycogen phosphorylase"/>
    <property type="match status" value="1"/>
</dbReference>
<dbReference type="Pfam" id="PF04101">
    <property type="entry name" value="Glyco_tran_28_C"/>
    <property type="match status" value="1"/>
</dbReference>
<dbReference type="InterPro" id="IPR007235">
    <property type="entry name" value="Glyco_trans_28_C"/>
</dbReference>
<evidence type="ECO:0000259" key="3">
    <source>
        <dbReference type="Pfam" id="PF04101"/>
    </source>
</evidence>
<gene>
    <name evidence="4" type="ORF">SAMN05421842_10637</name>
</gene>
<dbReference type="NCBIfam" id="TIGR03590">
    <property type="entry name" value="PseG"/>
    <property type="match status" value="1"/>
</dbReference>
<keyword evidence="4" id="KW-0378">Hydrolase</keyword>
<dbReference type="AlphaFoldDB" id="A0A1I1KJC0"/>
<sequence>MIKFAIRADGGSKIGMGHIMRTLVLAKELAKTNDVFYICKVNNPLSDKYKPGIDKIKAEGFDVICINENNILEELEKINADCLITDSYDVDENYFMQTKHLFYKTGYFDDMNLYYFDVDFIINQNINAEDFKYNVNNDTKLMLGCKYLMLREEFRNVLKKHTHKKVHNIMITVGGADPSNITGEILSWVKDLEYTFHVVIGPSFNSEYKLEKLRNEKVKLYYNADMYQIMKKCDMAISGCGSTLYELAVCGVPTIGIVIADNQKAIACRMHEKEIIINAGICNQLEKYSFTEHIENMSNNYNLRKNMSLKGSELIDNKGIGRILSIIESI</sequence>
<dbReference type="Proteomes" id="UP000199263">
    <property type="component" value="Unassembled WGS sequence"/>
</dbReference>
<evidence type="ECO:0000256" key="1">
    <source>
        <dbReference type="PIRSR" id="PIRSR620023-1"/>
    </source>
</evidence>
<dbReference type="GO" id="GO:0016787">
    <property type="term" value="F:hydrolase activity"/>
    <property type="evidence" value="ECO:0007669"/>
    <property type="project" value="UniProtKB-KW"/>
</dbReference>
<feature type="domain" description="Glycosyl transferase family 28 C-terminal" evidence="3">
    <location>
        <begin position="169"/>
        <end position="263"/>
    </location>
</feature>
<proteinExistence type="predicted"/>
<dbReference type="EMBL" id="FOMG01000006">
    <property type="protein sequence ID" value="SFC60897.1"/>
    <property type="molecule type" value="Genomic_DNA"/>
</dbReference>
<dbReference type="InterPro" id="IPR020023">
    <property type="entry name" value="PseG"/>
</dbReference>
<reference evidence="4 5" key="1">
    <citation type="submission" date="2016-10" db="EMBL/GenBank/DDBJ databases">
        <authorList>
            <person name="de Groot N.N."/>
        </authorList>
    </citation>
    <scope>NUCLEOTIDE SEQUENCE [LARGE SCALE GENOMIC DNA]</scope>
    <source>
        <strain evidence="4 5">DSM 12992</strain>
    </source>
</reference>
<protein>
    <submittedName>
        <fullName evidence="4">UDP-2,4-diacetamido-2,4,6-trideoxy-beta-L-altropyranose hydrolase</fullName>
    </submittedName>
</protein>
<keyword evidence="5" id="KW-1185">Reference proteome</keyword>